<feature type="transmembrane region" description="Helical" evidence="1">
    <location>
        <begin position="14"/>
        <end position="35"/>
    </location>
</feature>
<dbReference type="EMBL" id="SSXH01000878">
    <property type="protein sequence ID" value="THJ37079.1"/>
    <property type="molecule type" value="Genomic_DNA"/>
</dbReference>
<comment type="caution">
    <text evidence="2">The sequence shown here is derived from an EMBL/GenBank/DDBJ whole genome shotgun (WGS) entry which is preliminary data.</text>
</comment>
<organism evidence="2 3">
    <name type="scientific">Candidatus Frankia alpina</name>
    <dbReference type="NCBI Taxonomy" id="2699483"/>
    <lineage>
        <taxon>Bacteria</taxon>
        <taxon>Bacillati</taxon>
        <taxon>Actinomycetota</taxon>
        <taxon>Actinomycetes</taxon>
        <taxon>Frankiales</taxon>
        <taxon>Frankiaceae</taxon>
        <taxon>Frankia</taxon>
    </lineage>
</organism>
<reference evidence="2 3" key="1">
    <citation type="submission" date="2019-04" db="EMBL/GenBank/DDBJ databases">
        <title>Draft genome sequences for three unisolated Alnus-infective Frankia Sp+ strains, AgTrS, AiOr and AvVan, the first sequenced Frankia strains able to sporulate in-planta.</title>
        <authorList>
            <person name="Bethencourt L."/>
            <person name="Vautrin F."/>
            <person name="Taib N."/>
            <person name="Dubost A."/>
            <person name="Castro-Garcia L."/>
            <person name="Imbaud O."/>
            <person name="Abrouk D."/>
            <person name="Fournier P."/>
            <person name="Briolay J."/>
            <person name="Nguyen A."/>
            <person name="Normand P."/>
            <person name="Fernandez M.P."/>
            <person name="Brochier-Armanet C."/>
            <person name="Herrera-Belaroussi A."/>
        </authorList>
    </citation>
    <scope>NUCLEOTIDE SEQUENCE [LARGE SCALE GENOMIC DNA]</scope>
    <source>
        <strain evidence="2 3">AvVan</strain>
    </source>
</reference>
<accession>A0A4S5BWR6</accession>
<keyword evidence="1" id="KW-1133">Transmembrane helix</keyword>
<dbReference type="AlphaFoldDB" id="A0A4S5BWR6"/>
<gene>
    <name evidence="2" type="ORF">E7Y31_21675</name>
</gene>
<protein>
    <submittedName>
        <fullName evidence="2">Uncharacterized protein</fullName>
    </submittedName>
</protein>
<sequence>AHWGHDLTAALGRWPAIVVVGLISVALAAASYYLLEQPIQRRARSWSARPAGAVTVIPGA</sequence>
<keyword evidence="1" id="KW-0472">Membrane</keyword>
<keyword evidence="3" id="KW-1185">Reference proteome</keyword>
<dbReference type="Proteomes" id="UP000305282">
    <property type="component" value="Unassembled WGS sequence"/>
</dbReference>
<evidence type="ECO:0000313" key="3">
    <source>
        <dbReference type="Proteomes" id="UP000305282"/>
    </source>
</evidence>
<keyword evidence="1" id="KW-0812">Transmembrane</keyword>
<evidence type="ECO:0000313" key="2">
    <source>
        <dbReference type="EMBL" id="THJ37079.1"/>
    </source>
</evidence>
<evidence type="ECO:0000256" key="1">
    <source>
        <dbReference type="SAM" id="Phobius"/>
    </source>
</evidence>
<name>A0A4S5BWR6_9ACTN</name>
<feature type="non-terminal residue" evidence="2">
    <location>
        <position position="1"/>
    </location>
</feature>
<proteinExistence type="predicted"/>